<sequence length="180" mass="19858">MSLKSFWSTYKNQCIVLLVPIIFSPLIFSGSDQAKCAYVVALMAIYWITEALPLAVTAFLPIICYPLLGILEANKTAMNYLKDTNFLFVGGIMVALATEECNLHKRLALKVLLTFGAQPRWLMLGFMIPSAFLSMWMSNVATVAMMAPIATCVLIELIAHAKSDAMEKEPVKNGSKSEKV</sequence>
<keyword evidence="4 6" id="KW-1133">Transmembrane helix</keyword>
<dbReference type="WBParaSite" id="nRc.2.0.1.t20945-RA">
    <property type="protein sequence ID" value="nRc.2.0.1.t20945-RA"/>
    <property type="gene ID" value="nRc.2.0.1.g20945"/>
</dbReference>
<comment type="similarity">
    <text evidence="2">Belongs to the SLC13A/DASS transporter (TC 2.A.47) family. NADC subfamily.</text>
</comment>
<dbReference type="InterPro" id="IPR001898">
    <property type="entry name" value="SLC13A/DASS"/>
</dbReference>
<evidence type="ECO:0000256" key="6">
    <source>
        <dbReference type="SAM" id="Phobius"/>
    </source>
</evidence>
<evidence type="ECO:0000256" key="4">
    <source>
        <dbReference type="ARBA" id="ARBA00022989"/>
    </source>
</evidence>
<evidence type="ECO:0000313" key="7">
    <source>
        <dbReference type="Proteomes" id="UP000887565"/>
    </source>
</evidence>
<dbReference type="GO" id="GO:0015141">
    <property type="term" value="F:succinate transmembrane transporter activity"/>
    <property type="evidence" value="ECO:0007669"/>
    <property type="project" value="TreeGrafter"/>
</dbReference>
<proteinExistence type="inferred from homology"/>
<feature type="transmembrane region" description="Helical" evidence="6">
    <location>
        <begin position="118"/>
        <end position="136"/>
    </location>
</feature>
<feature type="transmembrane region" description="Helical" evidence="6">
    <location>
        <begin position="44"/>
        <end position="68"/>
    </location>
</feature>
<reference evidence="8" key="1">
    <citation type="submission" date="2022-11" db="UniProtKB">
        <authorList>
            <consortium name="WormBaseParasite"/>
        </authorList>
    </citation>
    <scope>IDENTIFICATION</scope>
</reference>
<evidence type="ECO:0000256" key="2">
    <source>
        <dbReference type="ARBA" id="ARBA00006772"/>
    </source>
</evidence>
<comment type="subcellular location">
    <subcellularLocation>
        <location evidence="1">Membrane</location>
        <topology evidence="1">Multi-pass membrane protein</topology>
    </subcellularLocation>
</comment>
<organism evidence="7 8">
    <name type="scientific">Romanomermis culicivorax</name>
    <name type="common">Nematode worm</name>
    <dbReference type="NCBI Taxonomy" id="13658"/>
    <lineage>
        <taxon>Eukaryota</taxon>
        <taxon>Metazoa</taxon>
        <taxon>Ecdysozoa</taxon>
        <taxon>Nematoda</taxon>
        <taxon>Enoplea</taxon>
        <taxon>Dorylaimia</taxon>
        <taxon>Mermithida</taxon>
        <taxon>Mermithoidea</taxon>
        <taxon>Mermithidae</taxon>
        <taxon>Romanomermis</taxon>
    </lineage>
</organism>
<evidence type="ECO:0000313" key="8">
    <source>
        <dbReference type="WBParaSite" id="nRc.2.0.1.t20945-RA"/>
    </source>
</evidence>
<name>A0A915J488_ROMCU</name>
<dbReference type="GO" id="GO:0015137">
    <property type="term" value="F:citrate transmembrane transporter activity"/>
    <property type="evidence" value="ECO:0007669"/>
    <property type="project" value="TreeGrafter"/>
</dbReference>
<dbReference type="Pfam" id="PF00939">
    <property type="entry name" value="Na_sulph_symp"/>
    <property type="match status" value="1"/>
</dbReference>
<keyword evidence="5 6" id="KW-0472">Membrane</keyword>
<dbReference type="PANTHER" id="PTHR10283">
    <property type="entry name" value="SOLUTE CARRIER FAMILY 13 MEMBER"/>
    <property type="match status" value="1"/>
</dbReference>
<keyword evidence="3 6" id="KW-0812">Transmembrane</keyword>
<feature type="transmembrane region" description="Helical" evidence="6">
    <location>
        <begin position="80"/>
        <end position="98"/>
    </location>
</feature>
<evidence type="ECO:0000256" key="3">
    <source>
        <dbReference type="ARBA" id="ARBA00022692"/>
    </source>
</evidence>
<dbReference type="GO" id="GO:0005886">
    <property type="term" value="C:plasma membrane"/>
    <property type="evidence" value="ECO:0007669"/>
    <property type="project" value="TreeGrafter"/>
</dbReference>
<dbReference type="AlphaFoldDB" id="A0A915J488"/>
<evidence type="ECO:0000256" key="1">
    <source>
        <dbReference type="ARBA" id="ARBA00004141"/>
    </source>
</evidence>
<protein>
    <submittedName>
        <fullName evidence="8">Uncharacterized protein</fullName>
    </submittedName>
</protein>
<accession>A0A915J488</accession>
<dbReference type="Proteomes" id="UP000887565">
    <property type="component" value="Unplaced"/>
</dbReference>
<evidence type="ECO:0000256" key="5">
    <source>
        <dbReference type="ARBA" id="ARBA00023136"/>
    </source>
</evidence>
<dbReference type="OMA" id="ESINSHW"/>
<keyword evidence="7" id="KW-1185">Reference proteome</keyword>
<dbReference type="PANTHER" id="PTHR10283:SF82">
    <property type="entry name" value="SOLUTE CARRIER FAMILY 13 MEMBER 2"/>
    <property type="match status" value="1"/>
</dbReference>